<dbReference type="KEGG" id="aalg:AREALGSMS7_03220"/>
<evidence type="ECO:0000313" key="3">
    <source>
        <dbReference type="EMBL" id="ASO04785.1"/>
    </source>
</evidence>
<dbReference type="KEGG" id="aalg:AREALGSMS7_00427"/>
<dbReference type="EMBL" id="CP022515">
    <property type="protein sequence ID" value="ASO04785.1"/>
    <property type="molecule type" value="Genomic_DNA"/>
</dbReference>
<dbReference type="InterPro" id="IPR024445">
    <property type="entry name" value="Tnp_ISXO2-like"/>
</dbReference>
<evidence type="ECO:0000313" key="4">
    <source>
        <dbReference type="EMBL" id="ASO06647.1"/>
    </source>
</evidence>
<evidence type="ECO:0000313" key="2">
    <source>
        <dbReference type="EMBL" id="ASO03922.1"/>
    </source>
</evidence>
<feature type="domain" description="ISXO2-like transposase" evidence="1">
    <location>
        <begin position="128"/>
        <end position="267"/>
    </location>
</feature>
<evidence type="ECO:0000313" key="5">
    <source>
        <dbReference type="Proteomes" id="UP000204551"/>
    </source>
</evidence>
<dbReference type="KEGG" id="aalg:AREALGSMS7_01312"/>
<dbReference type="AlphaFoldDB" id="A0A221URI8"/>
<dbReference type="Proteomes" id="UP000204551">
    <property type="component" value="Chromosome"/>
</dbReference>
<dbReference type="SMART" id="SM01126">
    <property type="entry name" value="DDE_Tnp_IS1595"/>
    <property type="match status" value="1"/>
</dbReference>
<dbReference type="Pfam" id="PF12762">
    <property type="entry name" value="DDE_Tnp_IS1595"/>
    <property type="match status" value="1"/>
</dbReference>
<protein>
    <submittedName>
        <fullName evidence="2">ISXO2-like transposase domain protein</fullName>
    </submittedName>
</protein>
<dbReference type="EMBL" id="CP022515">
    <property type="protein sequence ID" value="ASO06647.1"/>
    <property type="molecule type" value="Genomic_DNA"/>
</dbReference>
<dbReference type="NCBIfam" id="NF033547">
    <property type="entry name" value="transpos_IS1595"/>
    <property type="match status" value="1"/>
</dbReference>
<dbReference type="RefSeq" id="WP_093977057.1">
    <property type="nucleotide sequence ID" value="NZ_CP022515.1"/>
</dbReference>
<dbReference type="EMBL" id="CP022515">
    <property type="protein sequence ID" value="ASO03922.1"/>
    <property type="molecule type" value="Genomic_DNA"/>
</dbReference>
<sequence>MDVFKGQNLLEFSDRFKTDDDCKEYLASIKAKSAYKCTRCNHTACQIRKDFGRQCNICGHIESATADTLFHKVKFGVRKAFFICFEMATTTKSLSASYMSVRYGVTEKTARLFMHKVREAMTSSGNDPMDGEVHVDEFVLGGRDEGKTGRSYDGKKKKAVTAVQLTQDGKVKRMYAMKIDDFSARSLQYIFVNHISREAQVTTDKWRGYRPIAKAYDITQIESNKGLNFKALHTMIHQVKSWIRTTYSWVSDDNLNRYFNEFCFRINRSQSKETIFNNLITNMVQGEKIYQSQLISN</sequence>
<gene>
    <name evidence="2" type="ORF">AREALGSMS7_00427</name>
    <name evidence="3" type="ORF">AREALGSMS7_01312</name>
    <name evidence="4" type="ORF">AREALGSMS7_03220</name>
</gene>
<accession>A0A221URI8</accession>
<reference evidence="2 5" key="1">
    <citation type="submission" date="2017-07" db="EMBL/GenBank/DDBJ databases">
        <title>Genome Sequence of Arenibacter algicola Strain SMS7 Isolated from a culture of the Diatom Skeletonema marinoi.</title>
        <authorList>
            <person name="Topel M."/>
            <person name="Pinder M.I.M."/>
            <person name="Johansson O.N."/>
            <person name="Kourtchenko O."/>
            <person name="Godhe A."/>
            <person name="Clarke A.K."/>
        </authorList>
    </citation>
    <scope>NUCLEOTIDE SEQUENCE [LARGE SCALE GENOMIC DNA]</scope>
    <source>
        <strain evidence="2 5">SMS7</strain>
    </source>
</reference>
<proteinExistence type="predicted"/>
<organism evidence="2 5">
    <name type="scientific">Arenibacter algicola</name>
    <dbReference type="NCBI Taxonomy" id="616991"/>
    <lineage>
        <taxon>Bacteria</taxon>
        <taxon>Pseudomonadati</taxon>
        <taxon>Bacteroidota</taxon>
        <taxon>Flavobacteriia</taxon>
        <taxon>Flavobacteriales</taxon>
        <taxon>Flavobacteriaceae</taxon>
        <taxon>Arenibacter</taxon>
    </lineage>
</organism>
<evidence type="ECO:0000259" key="1">
    <source>
        <dbReference type="SMART" id="SM01126"/>
    </source>
</evidence>
<name>A0A221URI8_9FLAO</name>